<dbReference type="PANTHER" id="PTHR46044:SF1">
    <property type="entry name" value="CN HYDROLASE DOMAIN-CONTAINING PROTEIN"/>
    <property type="match status" value="1"/>
</dbReference>
<comment type="similarity">
    <text evidence="1">Belongs to the carbon-nitrogen hydrolase superfamily. Nitrilase family.</text>
</comment>
<evidence type="ECO:0000313" key="4">
    <source>
        <dbReference type="EMBL" id="SEB68775.1"/>
    </source>
</evidence>
<dbReference type="PROSITE" id="PS00920">
    <property type="entry name" value="NITRIL_CHT_1"/>
    <property type="match status" value="1"/>
</dbReference>
<dbReference type="EMBL" id="FNSD01000001">
    <property type="protein sequence ID" value="SEB68775.1"/>
    <property type="molecule type" value="Genomic_DNA"/>
</dbReference>
<dbReference type="OrthoDB" id="9811121at2"/>
<dbReference type="Gene3D" id="3.60.110.10">
    <property type="entry name" value="Carbon-nitrogen hydrolase"/>
    <property type="match status" value="1"/>
</dbReference>
<organism evidence="4 5">
    <name type="scientific">Terriglobus roseus</name>
    <dbReference type="NCBI Taxonomy" id="392734"/>
    <lineage>
        <taxon>Bacteria</taxon>
        <taxon>Pseudomonadati</taxon>
        <taxon>Acidobacteriota</taxon>
        <taxon>Terriglobia</taxon>
        <taxon>Terriglobales</taxon>
        <taxon>Acidobacteriaceae</taxon>
        <taxon>Terriglobus</taxon>
    </lineage>
</organism>
<dbReference type="Pfam" id="PF00795">
    <property type="entry name" value="CN_hydrolase"/>
    <property type="match status" value="1"/>
</dbReference>
<evidence type="ECO:0000256" key="1">
    <source>
        <dbReference type="ARBA" id="ARBA00008129"/>
    </source>
</evidence>
<evidence type="ECO:0000256" key="2">
    <source>
        <dbReference type="PROSITE-ProRule" id="PRU10139"/>
    </source>
</evidence>
<reference evidence="4 5" key="1">
    <citation type="submission" date="2016-10" db="EMBL/GenBank/DDBJ databases">
        <authorList>
            <person name="de Groot N.N."/>
        </authorList>
    </citation>
    <scope>NUCLEOTIDE SEQUENCE [LARGE SCALE GENOMIC DNA]</scope>
    <source>
        <strain evidence="4 5">AB35.6</strain>
    </source>
</reference>
<dbReference type="PROSITE" id="PS50263">
    <property type="entry name" value="CN_HYDROLASE"/>
    <property type="match status" value="1"/>
</dbReference>
<accession>A0A1H4LER9</accession>
<evidence type="ECO:0000259" key="3">
    <source>
        <dbReference type="PROSITE" id="PS50263"/>
    </source>
</evidence>
<feature type="active site" description="Proton acceptor" evidence="2">
    <location>
        <position position="41"/>
    </location>
</feature>
<dbReference type="PANTHER" id="PTHR46044">
    <property type="entry name" value="NITRILASE"/>
    <property type="match status" value="1"/>
</dbReference>
<gene>
    <name evidence="4" type="ORF">SAMN05443244_1559</name>
</gene>
<dbReference type="AlphaFoldDB" id="A0A1H4LER9"/>
<sequence length="290" mass="32265">MKSAVAQIGSVLFDPAATMERVEQWCRTAADQGAELLVFPEALLGGYPKLQTFGATLGQRTEAGRDLFLRYFRAAIDCPGVETVRLAELSRELQMHIVIGVIERDLGTLYCSSLLFTPEMGLAAKHRKLMPTASERLLWGQGDGTTMQVVATGVGRVGTAICWENYMPLYRQHLYAQGVELWCAPTVDSREMWQISMRHIAYEGRCFVLSACHWLTKDDWPEDLREEGGTIDGGSVIIAPTGEVIAGPLKREGLLFAEIDLDQVPRGKFDLDVAGHYSRPDVFDLQVRTR</sequence>
<evidence type="ECO:0000313" key="5">
    <source>
        <dbReference type="Proteomes" id="UP000182409"/>
    </source>
</evidence>
<dbReference type="InterPro" id="IPR003010">
    <property type="entry name" value="C-N_Hydrolase"/>
</dbReference>
<dbReference type="InterPro" id="IPR036526">
    <property type="entry name" value="C-N_Hydrolase_sf"/>
</dbReference>
<dbReference type="RefSeq" id="WP_074653144.1">
    <property type="nucleotide sequence ID" value="NZ_FNSD01000001.1"/>
</dbReference>
<dbReference type="SUPFAM" id="SSF56317">
    <property type="entry name" value="Carbon-nitrogen hydrolase"/>
    <property type="match status" value="1"/>
</dbReference>
<feature type="domain" description="CN hydrolase" evidence="3">
    <location>
        <begin position="1"/>
        <end position="261"/>
    </location>
</feature>
<dbReference type="InterPro" id="IPR044149">
    <property type="entry name" value="Nitrilases_CHs"/>
</dbReference>
<dbReference type="Proteomes" id="UP000182409">
    <property type="component" value="Unassembled WGS sequence"/>
</dbReference>
<proteinExistence type="inferred from homology"/>
<dbReference type="GO" id="GO:0000257">
    <property type="term" value="F:nitrilase activity"/>
    <property type="evidence" value="ECO:0007669"/>
    <property type="project" value="UniProtKB-ARBA"/>
</dbReference>
<protein>
    <submittedName>
        <fullName evidence="4">Nitrilase</fullName>
    </submittedName>
</protein>
<dbReference type="CDD" id="cd07564">
    <property type="entry name" value="nitrilases_CHs"/>
    <property type="match status" value="1"/>
</dbReference>
<name>A0A1H4LER9_9BACT</name>
<dbReference type="InterPro" id="IPR000132">
    <property type="entry name" value="Nitrilase/CN_hydratase_CS"/>
</dbReference>